<evidence type="ECO:0000313" key="4">
    <source>
        <dbReference type="Proteomes" id="UP001226434"/>
    </source>
</evidence>
<comment type="caution">
    <text evidence="3">The sequence shown here is derived from an EMBL/GenBank/DDBJ whole genome shotgun (WGS) entry which is preliminary data.</text>
</comment>
<evidence type="ECO:0000256" key="1">
    <source>
        <dbReference type="SAM" id="MobiDB-lite"/>
    </source>
</evidence>
<keyword evidence="4" id="KW-1185">Reference proteome</keyword>
<protein>
    <submittedName>
        <fullName evidence="3">Relaxase/mobilization nuclease domain-containing protein</fullName>
    </submittedName>
</protein>
<feature type="region of interest" description="Disordered" evidence="1">
    <location>
        <begin position="316"/>
        <end position="337"/>
    </location>
</feature>
<feature type="domain" description="MobA/VirD2-like nuclease" evidence="2">
    <location>
        <begin position="34"/>
        <end position="155"/>
    </location>
</feature>
<dbReference type="EMBL" id="JASBRG010000007">
    <property type="protein sequence ID" value="MDI3321311.1"/>
    <property type="molecule type" value="Genomic_DNA"/>
</dbReference>
<evidence type="ECO:0000259" key="2">
    <source>
        <dbReference type="Pfam" id="PF03432"/>
    </source>
</evidence>
<proteinExistence type="predicted"/>
<dbReference type="Proteomes" id="UP001226434">
    <property type="component" value="Unassembled WGS sequence"/>
</dbReference>
<feature type="compositionally biased region" description="Basic residues" evidence="1">
    <location>
        <begin position="327"/>
        <end position="337"/>
    </location>
</feature>
<accession>A0ABT6RFG5</accession>
<gene>
    <name evidence="3" type="ORF">QJ048_16060</name>
</gene>
<evidence type="ECO:0000313" key="3">
    <source>
        <dbReference type="EMBL" id="MDI3321311.1"/>
    </source>
</evidence>
<reference evidence="3 4" key="1">
    <citation type="submission" date="2023-05" db="EMBL/GenBank/DDBJ databases">
        <title>Genome sequence of Pinibacter sp. MAH-24.</title>
        <authorList>
            <person name="Huq M.A."/>
        </authorList>
    </citation>
    <scope>NUCLEOTIDE SEQUENCE [LARGE SCALE GENOMIC DNA]</scope>
    <source>
        <strain evidence="3 4">MAH-24</strain>
    </source>
</reference>
<dbReference type="RefSeq" id="WP_282335422.1">
    <property type="nucleotide sequence ID" value="NZ_JASBRG010000007.1"/>
</dbReference>
<dbReference type="InterPro" id="IPR005094">
    <property type="entry name" value="Endonuclease_MobA/VirD2"/>
</dbReference>
<dbReference type="Pfam" id="PF03432">
    <property type="entry name" value="Relaxase"/>
    <property type="match status" value="1"/>
</dbReference>
<organism evidence="3 4">
    <name type="scientific">Pinibacter soli</name>
    <dbReference type="NCBI Taxonomy" id="3044211"/>
    <lineage>
        <taxon>Bacteria</taxon>
        <taxon>Pseudomonadati</taxon>
        <taxon>Bacteroidota</taxon>
        <taxon>Chitinophagia</taxon>
        <taxon>Chitinophagales</taxon>
        <taxon>Chitinophagaceae</taxon>
        <taxon>Pinibacter</taxon>
    </lineage>
</organism>
<sequence>MIGKIITGKSFNGCLKYCLNDKLSEEEFGEQALKNRAEVLVFNQCFGNEKELIQQFNEVRNLNRKLSKPVMHITLSFAPGEQLSKYKLGEICEDCAKEMGFNKNQFVAIYHNDTRHQHVHIVANRIGFDGKTLSDSNNYKKVADYCRCTELKYHLRQVLSPKKFLSKELRQTNRQDQRKDKLKTDIKESLLKAFNFHEFEQRMRALKYEVIKSRGIAFRDKQKVYTKGSDVGFSLSRIEKLLELKPSLKVQLFHKEEKIIAQQKQDSRPKNNLQIIKTNTPDLTGNGESDMKIADEFIKINSNALEILMANEKSMSVPRELTEEEKRRRKLKQRRSM</sequence>
<name>A0ABT6RFG5_9BACT</name>